<evidence type="ECO:0000313" key="5">
    <source>
        <dbReference type="EMBL" id="KFB42175.1"/>
    </source>
</evidence>
<reference evidence="5 7" key="1">
    <citation type="journal article" date="2014" name="BMC Genomics">
        <title>Genome sequence of Anopheles sinensis provides insight into genetics basis of mosquito competence for malaria parasites.</title>
        <authorList>
            <person name="Zhou D."/>
            <person name="Zhang D."/>
            <person name="Ding G."/>
            <person name="Shi L."/>
            <person name="Hou Q."/>
            <person name="Ye Y."/>
            <person name="Xu Y."/>
            <person name="Zhou H."/>
            <person name="Xiong C."/>
            <person name="Li S."/>
            <person name="Yu J."/>
            <person name="Hong S."/>
            <person name="Yu X."/>
            <person name="Zou P."/>
            <person name="Chen C."/>
            <person name="Chang X."/>
            <person name="Wang W."/>
            <person name="Lv Y."/>
            <person name="Sun Y."/>
            <person name="Ma L."/>
            <person name="Shen B."/>
            <person name="Zhu C."/>
        </authorList>
    </citation>
    <scope>NUCLEOTIDE SEQUENCE [LARGE SCALE GENOMIC DNA]</scope>
</reference>
<dbReference type="VEuPathDB" id="VectorBase:ASIC009842"/>
<keyword evidence="7" id="KW-1185">Reference proteome</keyword>
<dbReference type="InterPro" id="IPR001611">
    <property type="entry name" value="Leu-rich_rpt"/>
</dbReference>
<dbReference type="EMBL" id="ATLV01017410">
    <property type="status" value="NOT_ANNOTATED_CDS"/>
    <property type="molecule type" value="Genomic_DNA"/>
</dbReference>
<gene>
    <name evidence="5" type="ORF">ZHAS_00009842</name>
</gene>
<keyword evidence="4" id="KW-1133">Transmembrane helix</keyword>
<keyword evidence="4" id="KW-0812">Transmembrane</keyword>
<evidence type="ECO:0000313" key="7">
    <source>
        <dbReference type="Proteomes" id="UP000030765"/>
    </source>
</evidence>
<dbReference type="InterPro" id="IPR032675">
    <property type="entry name" value="LRR_dom_sf"/>
</dbReference>
<dbReference type="SMART" id="SM00369">
    <property type="entry name" value="LRR_TYP"/>
    <property type="match status" value="3"/>
</dbReference>
<dbReference type="VEuPathDB" id="VectorBase:ASIS003023"/>
<name>A0A084VW31_ANOSI</name>
<evidence type="ECO:0000256" key="2">
    <source>
        <dbReference type="ARBA" id="ARBA00022729"/>
    </source>
</evidence>
<evidence type="ECO:0000256" key="4">
    <source>
        <dbReference type="SAM" id="Phobius"/>
    </source>
</evidence>
<evidence type="ECO:0000256" key="1">
    <source>
        <dbReference type="ARBA" id="ARBA00022614"/>
    </source>
</evidence>
<dbReference type="PANTHER" id="PTHR24373:SF275">
    <property type="entry name" value="TIR DOMAIN-CONTAINING PROTEIN"/>
    <property type="match status" value="1"/>
</dbReference>
<dbReference type="STRING" id="74873.A0A084VW31"/>
<evidence type="ECO:0000313" key="6">
    <source>
        <dbReference type="EnsemblMetazoa" id="ASIC009842-PA"/>
    </source>
</evidence>
<dbReference type="EMBL" id="KE525167">
    <property type="protein sequence ID" value="KFB42175.1"/>
    <property type="molecule type" value="Genomic_DNA"/>
</dbReference>
<organism evidence="5">
    <name type="scientific">Anopheles sinensis</name>
    <name type="common">Mosquito</name>
    <dbReference type="NCBI Taxonomy" id="74873"/>
    <lineage>
        <taxon>Eukaryota</taxon>
        <taxon>Metazoa</taxon>
        <taxon>Ecdysozoa</taxon>
        <taxon>Arthropoda</taxon>
        <taxon>Hexapoda</taxon>
        <taxon>Insecta</taxon>
        <taxon>Pterygota</taxon>
        <taxon>Neoptera</taxon>
        <taxon>Endopterygota</taxon>
        <taxon>Diptera</taxon>
        <taxon>Nematocera</taxon>
        <taxon>Culicoidea</taxon>
        <taxon>Culicidae</taxon>
        <taxon>Anophelinae</taxon>
        <taxon>Anopheles</taxon>
    </lineage>
</organism>
<dbReference type="OrthoDB" id="676979at2759"/>
<dbReference type="Pfam" id="PF13855">
    <property type="entry name" value="LRR_8"/>
    <property type="match status" value="1"/>
</dbReference>
<dbReference type="PROSITE" id="PS51450">
    <property type="entry name" value="LRR"/>
    <property type="match status" value="2"/>
</dbReference>
<feature type="transmembrane region" description="Helical" evidence="4">
    <location>
        <begin position="320"/>
        <end position="340"/>
    </location>
</feature>
<dbReference type="PRINTS" id="PR00019">
    <property type="entry name" value="LEURICHRPT"/>
</dbReference>
<dbReference type="Gene3D" id="3.80.10.10">
    <property type="entry name" value="Ribonuclease Inhibitor"/>
    <property type="match status" value="1"/>
</dbReference>
<dbReference type="SUPFAM" id="SSF52058">
    <property type="entry name" value="L domain-like"/>
    <property type="match status" value="1"/>
</dbReference>
<dbReference type="Proteomes" id="UP000030765">
    <property type="component" value="Unassembled WGS sequence"/>
</dbReference>
<accession>A0A084VW31</accession>
<keyword evidence="1" id="KW-0433">Leucine-rich repeat</keyword>
<dbReference type="PANTHER" id="PTHR24373">
    <property type="entry name" value="SLIT RELATED LEUCINE-RICH REPEAT NEURONAL PROTEIN"/>
    <property type="match status" value="1"/>
</dbReference>
<reference evidence="6" key="2">
    <citation type="submission" date="2020-05" db="UniProtKB">
        <authorList>
            <consortium name="EnsemblMetazoa"/>
        </authorList>
    </citation>
    <scope>IDENTIFICATION</scope>
</reference>
<dbReference type="AlphaFoldDB" id="A0A084VW31"/>
<keyword evidence="2" id="KW-0732">Signal</keyword>
<proteinExistence type="predicted"/>
<evidence type="ECO:0000256" key="3">
    <source>
        <dbReference type="ARBA" id="ARBA00022737"/>
    </source>
</evidence>
<dbReference type="InterPro" id="IPR003591">
    <property type="entry name" value="Leu-rich_rpt_typical-subtyp"/>
</dbReference>
<sequence length="352" mass="40435">MLATSVTCNVGTNVLWEHRCDPGSEVFACALPNFLYIPNENISRVVELDKAATRKISIHHQRRRMRDERDRDTILAYDAVMHEELKRPRAIQIARSRLKVVEIQLDLEYAAFFDGRLKEVIVPPTEKVYPLRYLDLNDNGISDIRNLSKLVNLETLDLSRNRLIRLNSEVFKGMTNLSTLSLAMNRISRLSYDVLPPKLESLYLHMNMLESADFTGAHLPVLEMCTFSYNFMTELEVSTVLAAMPNLKRIMLNHNDFGKHLEANISAALKEAGVAHDDGFGVEQTEHSMEYGDYGFEEDEEGNDDRFYMDRKAQLWEHTFSWLLTISNLAVLAWCAVVFYKQRKAVIQQPGT</sequence>
<keyword evidence="3" id="KW-0677">Repeat</keyword>
<keyword evidence="4" id="KW-0472">Membrane</keyword>
<protein>
    <submittedName>
        <fullName evidence="5">AGAP004016-PA-like protein</fullName>
    </submittedName>
</protein>
<dbReference type="EnsemblMetazoa" id="ASIC009842-RA">
    <property type="protein sequence ID" value="ASIC009842-PA"/>
    <property type="gene ID" value="ASIC009842"/>
</dbReference>
<dbReference type="InterPro" id="IPR050328">
    <property type="entry name" value="Dev_Immune_Receptor"/>
</dbReference>
<dbReference type="OMA" id="CKIEHIS"/>